<reference evidence="1 2" key="2">
    <citation type="submission" date="2017-12" db="EMBL/GenBank/DDBJ databases">
        <title>Revising the taxonomy of the Acinetobacter lwoffii group: the description of Acinetobacter pseudolwoffii sp. nov. and emended description of Acinetobacter lwoffii.</title>
        <authorList>
            <person name="Nemec A."/>
        </authorList>
    </citation>
    <scope>NUCLEOTIDE SEQUENCE [LARGE SCALE GENOMIC DNA]</scope>
    <source>
        <strain evidence="1 2">ANC 5347</strain>
    </source>
</reference>
<dbReference type="EMBL" id="PGOZ01000007">
    <property type="protein sequence ID" value="PJI32716.1"/>
    <property type="molecule type" value="Genomic_DNA"/>
</dbReference>
<accession>A0A2H9ULX4</accession>
<comment type="caution">
    <text evidence="1">The sequence shown here is derived from an EMBL/GenBank/DDBJ whole genome shotgun (WGS) entry which is preliminary data.</text>
</comment>
<organism evidence="1 2">
    <name type="scientific">Acinetobacter pseudolwoffii</name>
    <dbReference type="NCBI Taxonomy" id="2053287"/>
    <lineage>
        <taxon>Bacteria</taxon>
        <taxon>Pseudomonadati</taxon>
        <taxon>Pseudomonadota</taxon>
        <taxon>Gammaproteobacteria</taxon>
        <taxon>Moraxellales</taxon>
        <taxon>Moraxellaceae</taxon>
        <taxon>Acinetobacter</taxon>
    </lineage>
</organism>
<reference evidence="1 2" key="1">
    <citation type="submission" date="2017-11" db="EMBL/GenBank/DDBJ databases">
        <authorList>
            <person name="Han C.G."/>
        </authorList>
    </citation>
    <scope>NUCLEOTIDE SEQUENCE [LARGE SCALE GENOMIC DNA]</scope>
    <source>
        <strain evidence="1 2">ANC 5347</strain>
    </source>
</reference>
<evidence type="ECO:0000313" key="2">
    <source>
        <dbReference type="Proteomes" id="UP000242351"/>
    </source>
</evidence>
<sequence>MSYKHNNLMAMRQNYWNDQVSGQVQQEKVFLQSTLIQHGVFRSATLDDAKYLFFGLPSIVIVKGYALGFMHDSVQHLIHQHIQTNKQQLQQRSELKIQFQMA</sequence>
<dbReference type="Proteomes" id="UP000242351">
    <property type="component" value="Unassembled WGS sequence"/>
</dbReference>
<protein>
    <submittedName>
        <fullName evidence="1">Uncharacterized protein</fullName>
    </submittedName>
</protein>
<proteinExistence type="predicted"/>
<dbReference type="RefSeq" id="WP_100328566.1">
    <property type="nucleotide sequence ID" value="NZ_JALHBG010000001.1"/>
</dbReference>
<gene>
    <name evidence="1" type="ORF">CU320_07620</name>
</gene>
<dbReference type="AlphaFoldDB" id="A0A2H9ULX4"/>
<evidence type="ECO:0000313" key="1">
    <source>
        <dbReference type="EMBL" id="PJI32716.1"/>
    </source>
</evidence>
<name>A0A2H9ULX4_9GAMM</name>